<keyword evidence="1" id="KW-0472">Membrane</keyword>
<evidence type="ECO:0000313" key="2">
    <source>
        <dbReference type="EMBL" id="KAK5080010.1"/>
    </source>
</evidence>
<feature type="transmembrane region" description="Helical" evidence="1">
    <location>
        <begin position="41"/>
        <end position="61"/>
    </location>
</feature>
<organism evidence="2 3">
    <name type="scientific">Lithohypha guttulata</name>
    <dbReference type="NCBI Taxonomy" id="1690604"/>
    <lineage>
        <taxon>Eukaryota</taxon>
        <taxon>Fungi</taxon>
        <taxon>Dikarya</taxon>
        <taxon>Ascomycota</taxon>
        <taxon>Pezizomycotina</taxon>
        <taxon>Eurotiomycetes</taxon>
        <taxon>Chaetothyriomycetidae</taxon>
        <taxon>Chaetothyriales</taxon>
        <taxon>Trichomeriaceae</taxon>
        <taxon>Lithohypha</taxon>
    </lineage>
</organism>
<feature type="transmembrane region" description="Helical" evidence="1">
    <location>
        <begin position="182"/>
        <end position="206"/>
    </location>
</feature>
<gene>
    <name evidence="2" type="ORF">LTR24_008717</name>
</gene>
<protein>
    <submittedName>
        <fullName evidence="2">Uncharacterized protein</fullName>
    </submittedName>
</protein>
<name>A0ABR0JZ63_9EURO</name>
<keyword evidence="1" id="KW-1133">Transmembrane helix</keyword>
<evidence type="ECO:0000313" key="3">
    <source>
        <dbReference type="Proteomes" id="UP001345013"/>
    </source>
</evidence>
<feature type="transmembrane region" description="Helical" evidence="1">
    <location>
        <begin position="73"/>
        <end position="94"/>
    </location>
</feature>
<dbReference type="SUPFAM" id="SSF81452">
    <property type="entry name" value="Cytochrome c oxidase subunit III-like"/>
    <property type="match status" value="1"/>
</dbReference>
<proteinExistence type="predicted"/>
<accession>A0ABR0JZ63</accession>
<reference evidence="2 3" key="1">
    <citation type="submission" date="2023-08" db="EMBL/GenBank/DDBJ databases">
        <title>Black Yeasts Isolated from many extreme environments.</title>
        <authorList>
            <person name="Coleine C."/>
            <person name="Stajich J.E."/>
            <person name="Selbmann L."/>
        </authorList>
    </citation>
    <scope>NUCLEOTIDE SEQUENCE [LARGE SCALE GENOMIC DNA]</scope>
    <source>
        <strain evidence="2 3">CCFEE 5885</strain>
    </source>
</reference>
<dbReference type="EMBL" id="JAVRRG010000160">
    <property type="protein sequence ID" value="KAK5080010.1"/>
    <property type="molecule type" value="Genomic_DNA"/>
</dbReference>
<keyword evidence="3" id="KW-1185">Reference proteome</keyword>
<evidence type="ECO:0000256" key="1">
    <source>
        <dbReference type="SAM" id="Phobius"/>
    </source>
</evidence>
<comment type="caution">
    <text evidence="2">The sequence shown here is derived from an EMBL/GenBank/DDBJ whole genome shotgun (WGS) entry which is preliminary data.</text>
</comment>
<sequence length="225" mass="25686">MASLFKSTTTYDPIFALLNGDTNEERNRLTEKWRDHKLEELNFVGIVGALLAGVLTSTGSWPTILPDGTSQPWTVRACWYCGIILALASVLVAAQQSIRLHRLSCHRQSNTNIRRLLSQRRPCRLTGSILPRKAQVYTWQMSVLFLTLSVMAMLAGIFILLWSSTGSVYRFQNWWNDEAKLAITFTIVTLAVGILFVFEQFTLYSWRGHDDSDPRRQERDERIGS</sequence>
<keyword evidence="1" id="KW-0812">Transmembrane</keyword>
<dbReference type="InterPro" id="IPR035973">
    <property type="entry name" value="Cyt_c_oxidase_su3-like_sf"/>
</dbReference>
<dbReference type="Proteomes" id="UP001345013">
    <property type="component" value="Unassembled WGS sequence"/>
</dbReference>
<feature type="transmembrane region" description="Helical" evidence="1">
    <location>
        <begin position="142"/>
        <end position="162"/>
    </location>
</feature>